<feature type="domain" description="HTH araC/xylS-type" evidence="4">
    <location>
        <begin position="201"/>
        <end position="299"/>
    </location>
</feature>
<evidence type="ECO:0000256" key="3">
    <source>
        <dbReference type="ARBA" id="ARBA00023163"/>
    </source>
</evidence>
<dbReference type="InterPro" id="IPR009057">
    <property type="entry name" value="Homeodomain-like_sf"/>
</dbReference>
<sequence length="300" mass="34404">METKLHRTHEDGETNGVSWTVDGIEMGHSRSVFRKATSFTGKSDKDVVRLHFGLKGDYCFDYRQLNNSYDLVGSHHNLMYSQDFEITVHNKTLEVETFGVQFPREQFLRYTEKASDTLKRFAEQVAEGRNVMLSPHWGSISPAIQQVIDEVIYCKYGGDLKQMFLLSKSIELLALCGDAYDAAMQRGELFIKSKSDKEKIIAVRDLINDHVTCPPNLSQIARAVGLNEYKLKRGFREIFSTTVFGYLAEQRLHLARRYLQDTHKTAAEIAYELGYATPQHFSNMFRKRFGLTPNAVRNNP</sequence>
<dbReference type="Gene3D" id="1.10.10.60">
    <property type="entry name" value="Homeodomain-like"/>
    <property type="match status" value="1"/>
</dbReference>
<gene>
    <name evidence="5" type="ORF">MKQ68_06095</name>
</gene>
<evidence type="ECO:0000259" key="4">
    <source>
        <dbReference type="PROSITE" id="PS01124"/>
    </source>
</evidence>
<keyword evidence="1" id="KW-0805">Transcription regulation</keyword>
<keyword evidence="6" id="KW-1185">Reference proteome</keyword>
<dbReference type="Proteomes" id="UP001162741">
    <property type="component" value="Chromosome"/>
</dbReference>
<accession>A0ABY6J575</accession>
<dbReference type="SMART" id="SM00342">
    <property type="entry name" value="HTH_ARAC"/>
    <property type="match status" value="1"/>
</dbReference>
<evidence type="ECO:0000256" key="2">
    <source>
        <dbReference type="ARBA" id="ARBA00023125"/>
    </source>
</evidence>
<dbReference type="InterPro" id="IPR018060">
    <property type="entry name" value="HTH_AraC"/>
</dbReference>
<evidence type="ECO:0000313" key="6">
    <source>
        <dbReference type="Proteomes" id="UP001162741"/>
    </source>
</evidence>
<dbReference type="PANTHER" id="PTHR47893:SF1">
    <property type="entry name" value="REGULATORY PROTEIN PCHR"/>
    <property type="match status" value="1"/>
</dbReference>
<proteinExistence type="predicted"/>
<dbReference type="InterPro" id="IPR053142">
    <property type="entry name" value="PchR_regulatory_protein"/>
</dbReference>
<evidence type="ECO:0000256" key="1">
    <source>
        <dbReference type="ARBA" id="ARBA00023015"/>
    </source>
</evidence>
<dbReference type="InterPro" id="IPR020449">
    <property type="entry name" value="Tscrpt_reg_AraC-type_HTH"/>
</dbReference>
<dbReference type="PANTHER" id="PTHR47893">
    <property type="entry name" value="REGULATORY PROTEIN PCHR"/>
    <property type="match status" value="1"/>
</dbReference>
<keyword evidence="2" id="KW-0238">DNA-binding</keyword>
<dbReference type="PRINTS" id="PR00032">
    <property type="entry name" value="HTHARAC"/>
</dbReference>
<protein>
    <submittedName>
        <fullName evidence="5">AraC family transcriptional regulator</fullName>
    </submittedName>
</protein>
<dbReference type="Pfam" id="PF12833">
    <property type="entry name" value="HTH_18"/>
    <property type="match status" value="1"/>
</dbReference>
<reference evidence="5" key="1">
    <citation type="submission" date="2022-10" db="EMBL/GenBank/DDBJ databases">
        <title>Chitinophaga sp. nov., isolated from soil.</title>
        <authorList>
            <person name="Jeon C.O."/>
        </authorList>
    </citation>
    <scope>NUCLEOTIDE SEQUENCE</scope>
    <source>
        <strain evidence="5">R8</strain>
    </source>
</reference>
<evidence type="ECO:0000313" key="5">
    <source>
        <dbReference type="EMBL" id="UYQ94660.1"/>
    </source>
</evidence>
<organism evidence="5 6">
    <name type="scientific">Chitinophaga horti</name>
    <dbReference type="NCBI Taxonomy" id="2920382"/>
    <lineage>
        <taxon>Bacteria</taxon>
        <taxon>Pseudomonadati</taxon>
        <taxon>Bacteroidota</taxon>
        <taxon>Chitinophagia</taxon>
        <taxon>Chitinophagales</taxon>
        <taxon>Chitinophagaceae</taxon>
        <taxon>Chitinophaga</taxon>
    </lineage>
</organism>
<dbReference type="RefSeq" id="WP_264282527.1">
    <property type="nucleotide sequence ID" value="NZ_CP107006.1"/>
</dbReference>
<dbReference type="PROSITE" id="PS01124">
    <property type="entry name" value="HTH_ARAC_FAMILY_2"/>
    <property type="match status" value="1"/>
</dbReference>
<keyword evidence="3" id="KW-0804">Transcription</keyword>
<dbReference type="SUPFAM" id="SSF46689">
    <property type="entry name" value="Homeodomain-like"/>
    <property type="match status" value="2"/>
</dbReference>
<dbReference type="EMBL" id="CP107006">
    <property type="protein sequence ID" value="UYQ94660.1"/>
    <property type="molecule type" value="Genomic_DNA"/>
</dbReference>
<name>A0ABY6J575_9BACT</name>